<organism evidence="2 3">
    <name type="scientific">Thioalkalivibrio sulfidiphilus (strain HL-EbGR7)</name>
    <dbReference type="NCBI Taxonomy" id="396588"/>
    <lineage>
        <taxon>Bacteria</taxon>
        <taxon>Pseudomonadati</taxon>
        <taxon>Pseudomonadota</taxon>
        <taxon>Gammaproteobacteria</taxon>
        <taxon>Chromatiales</taxon>
        <taxon>Ectothiorhodospiraceae</taxon>
        <taxon>Thioalkalivibrio</taxon>
    </lineage>
</organism>
<evidence type="ECO:0008006" key="4">
    <source>
        <dbReference type="Google" id="ProtNLM"/>
    </source>
</evidence>
<dbReference type="eggNOG" id="ENOG502ZZV8">
    <property type="taxonomic scope" value="Bacteria"/>
</dbReference>
<evidence type="ECO:0000313" key="2">
    <source>
        <dbReference type="EMBL" id="ACL71297.1"/>
    </source>
</evidence>
<dbReference type="STRING" id="396588.Tgr7_0198"/>
<name>B8GU14_THISH</name>
<dbReference type="Proteomes" id="UP000002383">
    <property type="component" value="Chromosome"/>
</dbReference>
<evidence type="ECO:0000313" key="3">
    <source>
        <dbReference type="Proteomes" id="UP000002383"/>
    </source>
</evidence>
<protein>
    <recommendedName>
        <fullName evidence="4">Proline rich signal peptide protein</fullName>
    </recommendedName>
</protein>
<dbReference type="AlphaFoldDB" id="B8GU14"/>
<gene>
    <name evidence="2" type="ordered locus">Tgr7_0198</name>
</gene>
<reference evidence="2 3" key="1">
    <citation type="journal article" date="2011" name="Stand. Genomic Sci.">
        <title>Complete genome sequence of 'Thioalkalivibrio sulfidophilus' HL-EbGr7.</title>
        <authorList>
            <person name="Muyzer G."/>
            <person name="Sorokin D.Y."/>
            <person name="Mavromatis K."/>
            <person name="Lapidus A."/>
            <person name="Clum A."/>
            <person name="Ivanova N."/>
            <person name="Pati A."/>
            <person name="d'Haeseleer P."/>
            <person name="Woyke T."/>
            <person name="Kyrpides N.C."/>
        </authorList>
    </citation>
    <scope>NUCLEOTIDE SEQUENCE [LARGE SCALE GENOMIC DNA]</scope>
    <source>
        <strain evidence="2 3">HL-EbGR7</strain>
    </source>
</reference>
<dbReference type="HOGENOM" id="CLU_070058_2_0_6"/>
<feature type="chain" id="PRO_5002872951" description="Proline rich signal peptide protein" evidence="1">
    <location>
        <begin position="19"/>
        <end position="183"/>
    </location>
</feature>
<dbReference type="KEGG" id="tgr:Tgr7_0198"/>
<accession>B8GU14</accession>
<dbReference type="Pfam" id="PF14334">
    <property type="entry name" value="DUF4390"/>
    <property type="match status" value="1"/>
</dbReference>
<feature type="signal peptide" evidence="1">
    <location>
        <begin position="1"/>
        <end position="18"/>
    </location>
</feature>
<keyword evidence="3" id="KW-1185">Reference proteome</keyword>
<sequence precursor="true">MGLLLAGCLMALPAAAPAQPAQPWIAVDFARTQLSGGVYYLDAGIHYRMSPALTDALHNGVSLVFEVQVQVAQARGWLWDAQVATITQRYRIEYHALSRLYLLTHLNSGAQQSFFRFPSLLTTLGELENIPLLDAALLDDDASYTVRLRARLAVDALPLPLRARAYMSGEWSPVSDWYTWSLR</sequence>
<keyword evidence="1" id="KW-0732">Signal</keyword>
<dbReference type="OrthoDB" id="6198507at2"/>
<proteinExistence type="predicted"/>
<dbReference type="InterPro" id="IPR025500">
    <property type="entry name" value="DUF4390"/>
</dbReference>
<evidence type="ECO:0000256" key="1">
    <source>
        <dbReference type="SAM" id="SignalP"/>
    </source>
</evidence>
<dbReference type="EMBL" id="CP001339">
    <property type="protein sequence ID" value="ACL71297.1"/>
    <property type="molecule type" value="Genomic_DNA"/>
</dbReference>